<evidence type="ECO:0000256" key="1">
    <source>
        <dbReference type="SAM" id="SignalP"/>
    </source>
</evidence>
<dbReference type="AlphaFoldDB" id="M3FVG6"/>
<proteinExistence type="predicted"/>
<protein>
    <recommendedName>
        <fullName evidence="4">Secreted protein</fullName>
    </recommendedName>
</protein>
<sequence length="120" mass="12892">MNALLAAFMVFGAGAALAPSANAAAQAECWTPSANGEGRGYMKGGFNLKSGPYQSGCNNTGWAPQGSTVYFQCWTTNSHRNDWWYVRLAGTQTYGWTSAANILFDPVDENGDGFIKFSQC</sequence>
<evidence type="ECO:0000313" key="2">
    <source>
        <dbReference type="EMBL" id="EMF56990.1"/>
    </source>
</evidence>
<dbReference type="EMBL" id="KB405058">
    <property type="protein sequence ID" value="EMF56990.1"/>
    <property type="molecule type" value="Genomic_DNA"/>
</dbReference>
<feature type="chain" id="PRO_5039483830" description="Secreted protein" evidence="1">
    <location>
        <begin position="24"/>
        <end position="120"/>
    </location>
</feature>
<organism evidence="2 3">
    <name type="scientific">Streptomyces bottropensis ATCC 25435</name>
    <dbReference type="NCBI Taxonomy" id="1054862"/>
    <lineage>
        <taxon>Bacteria</taxon>
        <taxon>Bacillati</taxon>
        <taxon>Actinomycetota</taxon>
        <taxon>Actinomycetes</taxon>
        <taxon>Kitasatosporales</taxon>
        <taxon>Streptomycetaceae</taxon>
        <taxon>Streptomyces</taxon>
    </lineage>
</organism>
<gene>
    <name evidence="2" type="ORF">SBD_1526</name>
</gene>
<dbReference type="Proteomes" id="UP000030760">
    <property type="component" value="Unassembled WGS sequence"/>
</dbReference>
<keyword evidence="1" id="KW-0732">Signal</keyword>
<accession>M3FVG6</accession>
<evidence type="ECO:0008006" key="4">
    <source>
        <dbReference type="Google" id="ProtNLM"/>
    </source>
</evidence>
<feature type="signal peptide" evidence="1">
    <location>
        <begin position="1"/>
        <end position="23"/>
    </location>
</feature>
<name>M3FVG6_9ACTN</name>
<reference evidence="3" key="1">
    <citation type="journal article" date="2013" name="Genome Announc.">
        <title>Draft Genome Sequence of Streptomyces bottropensis ATCC 25435, a Bottromycin-Producing Actinomycete.</title>
        <authorList>
            <person name="Zhang H."/>
            <person name="Zhou W."/>
            <person name="Zhuang Y."/>
            <person name="Liang X."/>
            <person name="Liu T."/>
        </authorList>
    </citation>
    <scope>NUCLEOTIDE SEQUENCE [LARGE SCALE GENOMIC DNA]</scope>
    <source>
        <strain evidence="3">ATCC 25435</strain>
    </source>
</reference>
<evidence type="ECO:0000313" key="3">
    <source>
        <dbReference type="Proteomes" id="UP000030760"/>
    </source>
</evidence>